<dbReference type="STRING" id="137246.A0A401RF84"/>
<dbReference type="Proteomes" id="UP000287033">
    <property type="component" value="Unassembled WGS sequence"/>
</dbReference>
<name>A0A401RF84_CHIPU</name>
<keyword evidence="2" id="KW-1185">Reference proteome</keyword>
<evidence type="ECO:0000313" key="2">
    <source>
        <dbReference type="Proteomes" id="UP000287033"/>
    </source>
</evidence>
<protein>
    <recommendedName>
        <fullName evidence="3">5-aminolevulinate synthase presequence domain-containing protein</fullName>
    </recommendedName>
</protein>
<proteinExistence type="predicted"/>
<dbReference type="OrthoDB" id="10263824at2759"/>
<accession>A0A401RF84</accession>
<organism evidence="1 2">
    <name type="scientific">Chiloscyllium punctatum</name>
    <name type="common">Brownbanded bambooshark</name>
    <name type="synonym">Hemiscyllium punctatum</name>
    <dbReference type="NCBI Taxonomy" id="137246"/>
    <lineage>
        <taxon>Eukaryota</taxon>
        <taxon>Metazoa</taxon>
        <taxon>Chordata</taxon>
        <taxon>Craniata</taxon>
        <taxon>Vertebrata</taxon>
        <taxon>Chondrichthyes</taxon>
        <taxon>Elasmobranchii</taxon>
        <taxon>Galeomorphii</taxon>
        <taxon>Galeoidea</taxon>
        <taxon>Orectolobiformes</taxon>
        <taxon>Hemiscylliidae</taxon>
        <taxon>Chiloscyllium</taxon>
    </lineage>
</organism>
<dbReference type="InterPro" id="IPR015422">
    <property type="entry name" value="PyrdxlP-dep_Trfase_small"/>
</dbReference>
<dbReference type="Gene3D" id="3.90.1150.10">
    <property type="entry name" value="Aspartate Aminotransferase, domain 1"/>
    <property type="match status" value="1"/>
</dbReference>
<reference evidence="1 2" key="1">
    <citation type="journal article" date="2018" name="Nat. Ecol. Evol.">
        <title>Shark genomes provide insights into elasmobranch evolution and the origin of vertebrates.</title>
        <authorList>
            <person name="Hara Y"/>
            <person name="Yamaguchi K"/>
            <person name="Onimaru K"/>
            <person name="Kadota M"/>
            <person name="Koyanagi M"/>
            <person name="Keeley SD"/>
            <person name="Tatsumi K"/>
            <person name="Tanaka K"/>
            <person name="Motone F"/>
            <person name="Kageyama Y"/>
            <person name="Nozu R"/>
            <person name="Adachi N"/>
            <person name="Nishimura O"/>
            <person name="Nakagawa R"/>
            <person name="Tanegashima C"/>
            <person name="Kiyatake I"/>
            <person name="Matsumoto R"/>
            <person name="Murakumo K"/>
            <person name="Nishida K"/>
            <person name="Terakita A"/>
            <person name="Kuratani S"/>
            <person name="Sato K"/>
            <person name="Hyodo S Kuraku.S."/>
        </authorList>
    </citation>
    <scope>NUCLEOTIDE SEQUENCE [LARGE SCALE GENOMIC DNA]</scope>
</reference>
<gene>
    <name evidence="1" type="ORF">chiPu_0022601</name>
</gene>
<evidence type="ECO:0008006" key="3">
    <source>
        <dbReference type="Google" id="ProtNLM"/>
    </source>
</evidence>
<dbReference type="AlphaFoldDB" id="A0A401RF84"/>
<sequence>MAGDFEARYVTKLQQRNLPPERSYVASILQMTRLALEVARGTGMTLGSVRWRVTRSNDSQLGGRGRKISLAAWLLWPAGLCHRLGVRLAIKLAAKLFHVLFRVCVRLIAWRLRSAACSFNSVYLPVFDYDGFFEQKIDEKKSDYTYRVFKTVNRKTEEYPLAEYFEPLADKKNVSVWCSNDYLGMGSHPRVLKAIM</sequence>
<dbReference type="EMBL" id="BEZZ01009202">
    <property type="protein sequence ID" value="GCC16787.1"/>
    <property type="molecule type" value="Genomic_DNA"/>
</dbReference>
<evidence type="ECO:0000313" key="1">
    <source>
        <dbReference type="EMBL" id="GCC16787.1"/>
    </source>
</evidence>
<dbReference type="InterPro" id="IPR015424">
    <property type="entry name" value="PyrdxlP-dep_Trfase"/>
</dbReference>
<dbReference type="SUPFAM" id="SSF53383">
    <property type="entry name" value="PLP-dependent transferases"/>
    <property type="match status" value="1"/>
</dbReference>
<comment type="caution">
    <text evidence="1">The sequence shown here is derived from an EMBL/GenBank/DDBJ whole genome shotgun (WGS) entry which is preliminary data.</text>
</comment>